<comment type="caution">
    <text evidence="2">The sequence shown here is derived from an EMBL/GenBank/DDBJ whole genome shotgun (WGS) entry which is preliminary data.</text>
</comment>
<reference evidence="2 3" key="1">
    <citation type="journal article" date="2018" name="Plant J.">
        <title>Genome sequences of Chlorella sorokiniana UTEX 1602 and Micractinium conductrix SAG 241.80: implications to maltose excretion by a green alga.</title>
        <authorList>
            <person name="Arriola M.B."/>
            <person name="Velmurugan N."/>
            <person name="Zhang Y."/>
            <person name="Plunkett M.H."/>
            <person name="Hondzo H."/>
            <person name="Barney B.M."/>
        </authorList>
    </citation>
    <scope>NUCLEOTIDE SEQUENCE [LARGE SCALE GENOMIC DNA]</scope>
    <source>
        <strain evidence="3">UTEX 1602</strain>
    </source>
</reference>
<dbReference type="EMBL" id="LHPG02000003">
    <property type="protein sequence ID" value="PRW59992.1"/>
    <property type="molecule type" value="Genomic_DNA"/>
</dbReference>
<protein>
    <submittedName>
        <fullName evidence="2">Phospholipid phosphatase</fullName>
    </submittedName>
</protein>
<dbReference type="SUPFAM" id="SSF48317">
    <property type="entry name" value="Acid phosphatase/Vanadium-dependent haloperoxidase"/>
    <property type="match status" value="1"/>
</dbReference>
<dbReference type="InterPro" id="IPR036938">
    <property type="entry name" value="PAP2/HPO_sf"/>
</dbReference>
<evidence type="ECO:0000313" key="2">
    <source>
        <dbReference type="EMBL" id="PRW59992.1"/>
    </source>
</evidence>
<organism evidence="2 3">
    <name type="scientific">Chlorella sorokiniana</name>
    <name type="common">Freshwater green alga</name>
    <dbReference type="NCBI Taxonomy" id="3076"/>
    <lineage>
        <taxon>Eukaryota</taxon>
        <taxon>Viridiplantae</taxon>
        <taxon>Chlorophyta</taxon>
        <taxon>core chlorophytes</taxon>
        <taxon>Trebouxiophyceae</taxon>
        <taxon>Chlorellales</taxon>
        <taxon>Chlorellaceae</taxon>
        <taxon>Chlorella clade</taxon>
        <taxon>Chlorella</taxon>
    </lineage>
</organism>
<dbReference type="AlphaFoldDB" id="A0A2P6U109"/>
<dbReference type="Proteomes" id="UP000239899">
    <property type="component" value="Unassembled WGS sequence"/>
</dbReference>
<proteinExistence type="predicted"/>
<dbReference type="Gene3D" id="1.20.144.10">
    <property type="entry name" value="Phosphatidic acid phosphatase type 2/haloperoxidase"/>
    <property type="match status" value="1"/>
</dbReference>
<name>A0A2P6U109_CHLSO</name>
<evidence type="ECO:0000256" key="1">
    <source>
        <dbReference type="SAM" id="MobiDB-lite"/>
    </source>
</evidence>
<feature type="compositionally biased region" description="Low complexity" evidence="1">
    <location>
        <begin position="64"/>
        <end position="76"/>
    </location>
</feature>
<feature type="region of interest" description="Disordered" evidence="1">
    <location>
        <begin position="53"/>
        <end position="76"/>
    </location>
</feature>
<keyword evidence="3" id="KW-1185">Reference proteome</keyword>
<evidence type="ECO:0000313" key="3">
    <source>
        <dbReference type="Proteomes" id="UP000239899"/>
    </source>
</evidence>
<gene>
    <name evidence="2" type="ORF">C2E21_1457</name>
</gene>
<sequence length="76" mass="7856">MLGLLPLGGVLAVGCQRFMADKHHVEDIAAGLAIGLSTAALFYLQARASLQLRPPDDQGRHATHAAPAAAPTDLEG</sequence>
<accession>A0A2P6U109</accession>